<evidence type="ECO:0000259" key="1">
    <source>
        <dbReference type="Pfam" id="PF03869"/>
    </source>
</evidence>
<sequence>MSREYPQFKLRMPPDMHEKLKEIAERNGRSMNAEIIQIIQESINKDYGQSKIENIADIESKKFRELFIETVKKMYREEE</sequence>
<organism evidence="2">
    <name type="scientific">Proteus mirabilis</name>
    <dbReference type="NCBI Taxonomy" id="584"/>
    <lineage>
        <taxon>Bacteria</taxon>
        <taxon>Pseudomonadati</taxon>
        <taxon>Pseudomonadota</taxon>
        <taxon>Gammaproteobacteria</taxon>
        <taxon>Enterobacterales</taxon>
        <taxon>Morganellaceae</taxon>
        <taxon>Proteus</taxon>
    </lineage>
</organism>
<evidence type="ECO:0000313" key="2">
    <source>
        <dbReference type="EMBL" id="QLJ18253.1"/>
    </source>
</evidence>
<name>A0A7D5W2J4_PROMI</name>
<gene>
    <name evidence="2" type="ORF">HZ283_14520</name>
</gene>
<dbReference type="InterPro" id="IPR013321">
    <property type="entry name" value="Arc_rbn_hlx_hlx"/>
</dbReference>
<dbReference type="SUPFAM" id="SSF47598">
    <property type="entry name" value="Ribbon-helix-helix"/>
    <property type="match status" value="1"/>
</dbReference>
<dbReference type="InterPro" id="IPR010985">
    <property type="entry name" value="Ribbon_hlx_hlx"/>
</dbReference>
<dbReference type="InterPro" id="IPR005569">
    <property type="entry name" value="Arc_DNA-bd_dom"/>
</dbReference>
<accession>A0A7D5W2J4</accession>
<dbReference type="Gene3D" id="1.10.1220.10">
    <property type="entry name" value="Met repressor-like"/>
    <property type="match status" value="1"/>
</dbReference>
<dbReference type="Pfam" id="PF03869">
    <property type="entry name" value="Arc"/>
    <property type="match status" value="1"/>
</dbReference>
<keyword evidence="2" id="KW-0238">DNA-binding</keyword>
<dbReference type="GO" id="GO:0006355">
    <property type="term" value="P:regulation of DNA-templated transcription"/>
    <property type="evidence" value="ECO:0007669"/>
    <property type="project" value="InterPro"/>
</dbReference>
<dbReference type="RefSeq" id="WP_159262663.1">
    <property type="nucleotide sequence ID" value="NZ_JAJPRL010000071.1"/>
</dbReference>
<dbReference type="GO" id="GO:0043565">
    <property type="term" value="F:sequence-specific DNA binding"/>
    <property type="evidence" value="ECO:0007669"/>
    <property type="project" value="UniProtKB-ARBA"/>
</dbReference>
<proteinExistence type="predicted"/>
<reference evidence="2" key="1">
    <citation type="submission" date="2020-07" db="EMBL/GenBank/DDBJ databases">
        <title>Hypervirulent multi-drug resistant Proteus mirabilis strain with mosaic plasmid.</title>
        <authorList>
            <person name="Shelenkov A."/>
            <person name="Mikhaylova Y.V."/>
            <person name="Yanushevich Y.G."/>
            <person name="Petrova L."/>
            <person name="Fomina V."/>
            <person name="Zamyatin M."/>
            <person name="Shagin D."/>
        </authorList>
    </citation>
    <scope>NUCLEOTIDE SEQUENCE</scope>
    <source>
        <strain evidence="2">CriePir89</strain>
    </source>
</reference>
<protein>
    <submittedName>
        <fullName evidence="2">Arc family DNA-binding protein</fullName>
    </submittedName>
</protein>
<dbReference type="EMBL" id="CP059056">
    <property type="protein sequence ID" value="QLJ18253.1"/>
    <property type="molecule type" value="Genomic_DNA"/>
</dbReference>
<feature type="domain" description="Arc-like DNA binding" evidence="1">
    <location>
        <begin position="2"/>
        <end position="46"/>
    </location>
</feature>
<dbReference type="AlphaFoldDB" id="A0A7D5W2J4"/>